<sequence length="254" mass="29109">MYDTTVKVKPKMEKIITYDTFHGVNITVRGQRYTFELSLTSENEFTRYSAKACNYVGCNYFDIQVQSAYFSYKSEKYCNSGWKIVGSLFGGILILSICLNIYCLLERKRRSRMVPEIPLEVQYDEIGIINDNSANIQALSNSVQEAETIVDGPAVEETYPHLTSLEHNDSSDNSVQSLSMSLLSGDKYENPYQSIDPADIEMHPYSTVGSYLYQNTIIFPKQISSRNPNPFIRNDEKRNPWLVIYKKTCVNAWT</sequence>
<keyword evidence="3" id="KW-1185">Reference proteome</keyword>
<reference evidence="2 3" key="1">
    <citation type="submission" date="2020-06" db="EMBL/GenBank/DDBJ databases">
        <authorList>
            <person name="Li R."/>
            <person name="Bekaert M."/>
        </authorList>
    </citation>
    <scope>NUCLEOTIDE SEQUENCE [LARGE SCALE GENOMIC DNA]</scope>
    <source>
        <strain evidence="3">wild</strain>
    </source>
</reference>
<evidence type="ECO:0000256" key="1">
    <source>
        <dbReference type="SAM" id="Phobius"/>
    </source>
</evidence>
<dbReference type="EMBL" id="CACVKT020002843">
    <property type="protein sequence ID" value="CAC5380188.1"/>
    <property type="molecule type" value="Genomic_DNA"/>
</dbReference>
<proteinExistence type="predicted"/>
<accession>A0A6J8B899</accession>
<evidence type="ECO:0000313" key="2">
    <source>
        <dbReference type="EMBL" id="CAC5380188.1"/>
    </source>
</evidence>
<keyword evidence="1" id="KW-0472">Membrane</keyword>
<dbReference type="Proteomes" id="UP000507470">
    <property type="component" value="Unassembled WGS sequence"/>
</dbReference>
<name>A0A6J8B899_MYTCO</name>
<protein>
    <submittedName>
        <fullName evidence="2">Uncharacterized protein</fullName>
    </submittedName>
</protein>
<organism evidence="2 3">
    <name type="scientific">Mytilus coruscus</name>
    <name type="common">Sea mussel</name>
    <dbReference type="NCBI Taxonomy" id="42192"/>
    <lineage>
        <taxon>Eukaryota</taxon>
        <taxon>Metazoa</taxon>
        <taxon>Spiralia</taxon>
        <taxon>Lophotrochozoa</taxon>
        <taxon>Mollusca</taxon>
        <taxon>Bivalvia</taxon>
        <taxon>Autobranchia</taxon>
        <taxon>Pteriomorphia</taxon>
        <taxon>Mytilida</taxon>
        <taxon>Mytiloidea</taxon>
        <taxon>Mytilidae</taxon>
        <taxon>Mytilinae</taxon>
        <taxon>Mytilus</taxon>
    </lineage>
</organism>
<keyword evidence="1" id="KW-0812">Transmembrane</keyword>
<feature type="transmembrane region" description="Helical" evidence="1">
    <location>
        <begin position="84"/>
        <end position="105"/>
    </location>
</feature>
<gene>
    <name evidence="2" type="ORF">MCOR_16164</name>
</gene>
<keyword evidence="1" id="KW-1133">Transmembrane helix</keyword>
<dbReference type="OrthoDB" id="10012075at2759"/>
<dbReference type="AlphaFoldDB" id="A0A6J8B899"/>
<evidence type="ECO:0000313" key="3">
    <source>
        <dbReference type="Proteomes" id="UP000507470"/>
    </source>
</evidence>